<dbReference type="InterPro" id="IPR036291">
    <property type="entry name" value="NAD(P)-bd_dom_sf"/>
</dbReference>
<evidence type="ECO:0000313" key="12">
    <source>
        <dbReference type="Proteomes" id="UP000009131"/>
    </source>
</evidence>
<dbReference type="Gene3D" id="2.30.30.40">
    <property type="entry name" value="SH3 Domains"/>
    <property type="match status" value="1"/>
</dbReference>
<name>G7E3G1_MIXOS</name>
<feature type="domain" description="N-terminal Ras-GEF" evidence="10">
    <location>
        <begin position="1348"/>
        <end position="1480"/>
    </location>
</feature>
<evidence type="ECO:0000256" key="5">
    <source>
        <dbReference type="SAM" id="Coils"/>
    </source>
</evidence>
<dbReference type="PROSITE" id="PS50009">
    <property type="entry name" value="RASGEF_CAT"/>
    <property type="match status" value="1"/>
</dbReference>
<dbReference type="InterPro" id="IPR001895">
    <property type="entry name" value="RASGEF_cat_dom"/>
</dbReference>
<dbReference type="PROSITE" id="PS50002">
    <property type="entry name" value="SH3"/>
    <property type="match status" value="1"/>
</dbReference>
<dbReference type="InterPro" id="IPR001202">
    <property type="entry name" value="WW_dom"/>
</dbReference>
<dbReference type="PANTHER" id="PTHR23113">
    <property type="entry name" value="GUANINE NUCLEOTIDE EXCHANGE FACTOR"/>
    <property type="match status" value="1"/>
</dbReference>
<evidence type="ECO:0000259" key="8">
    <source>
        <dbReference type="PROSITE" id="PS50009"/>
    </source>
</evidence>
<dbReference type="PRINTS" id="PR00081">
    <property type="entry name" value="GDHRDH"/>
</dbReference>
<feature type="domain" description="Ras-GEF" evidence="8">
    <location>
        <begin position="1511"/>
        <end position="1746"/>
    </location>
</feature>
<dbReference type="Pfam" id="PF00106">
    <property type="entry name" value="adh_short"/>
    <property type="match status" value="1"/>
</dbReference>
<dbReference type="SMART" id="SM00326">
    <property type="entry name" value="SH3"/>
    <property type="match status" value="1"/>
</dbReference>
<feature type="compositionally biased region" description="Basic and acidic residues" evidence="6">
    <location>
        <begin position="539"/>
        <end position="550"/>
    </location>
</feature>
<dbReference type="CDD" id="cd06224">
    <property type="entry name" value="REM"/>
    <property type="match status" value="1"/>
</dbReference>
<keyword evidence="12" id="KW-1185">Reference proteome</keyword>
<evidence type="ECO:0000256" key="3">
    <source>
        <dbReference type="PROSITE-ProRule" id="PRU00168"/>
    </source>
</evidence>
<feature type="region of interest" description="Disordered" evidence="6">
    <location>
        <begin position="1281"/>
        <end position="1300"/>
    </location>
</feature>
<dbReference type="PRINTS" id="PR00452">
    <property type="entry name" value="SH3DOMAIN"/>
</dbReference>
<dbReference type="OrthoDB" id="546434at2759"/>
<dbReference type="HOGENOM" id="CLU_002632_0_1_1"/>
<dbReference type="InterPro" id="IPR023578">
    <property type="entry name" value="Ras_GEF_dom_sf"/>
</dbReference>
<dbReference type="InterPro" id="IPR036964">
    <property type="entry name" value="RASGEF_cat_dom_sf"/>
</dbReference>
<evidence type="ECO:0000256" key="2">
    <source>
        <dbReference type="ARBA" id="ARBA00022658"/>
    </source>
</evidence>
<feature type="coiled-coil region" evidence="5">
    <location>
        <begin position="871"/>
        <end position="901"/>
    </location>
</feature>
<dbReference type="InterPro" id="IPR008937">
    <property type="entry name" value="Ras-like_GEF"/>
</dbReference>
<feature type="region of interest" description="Disordered" evidence="6">
    <location>
        <begin position="626"/>
        <end position="659"/>
    </location>
</feature>
<dbReference type="PROSITE" id="PS50212">
    <property type="entry name" value="RASGEF_NTER"/>
    <property type="match status" value="1"/>
</dbReference>
<feature type="domain" description="SH3" evidence="7">
    <location>
        <begin position="337"/>
        <end position="398"/>
    </location>
</feature>
<feature type="region of interest" description="Disordered" evidence="6">
    <location>
        <begin position="471"/>
        <end position="505"/>
    </location>
</feature>
<feature type="region of interest" description="Disordered" evidence="6">
    <location>
        <begin position="1019"/>
        <end position="1039"/>
    </location>
</feature>
<feature type="region of interest" description="Disordered" evidence="6">
    <location>
        <begin position="675"/>
        <end position="698"/>
    </location>
</feature>
<evidence type="ECO:0000259" key="9">
    <source>
        <dbReference type="PROSITE" id="PS50020"/>
    </source>
</evidence>
<reference evidence="11 12" key="2">
    <citation type="journal article" date="2012" name="Open Biol.">
        <title>Characteristics of nucleosomes and linker DNA regions on the genome of the basidiomycete Mixia osmundae revealed by mono- and dinucleosome mapping.</title>
        <authorList>
            <person name="Nishida H."/>
            <person name="Kondo S."/>
            <person name="Matsumoto T."/>
            <person name="Suzuki Y."/>
            <person name="Yoshikawa H."/>
            <person name="Taylor T.D."/>
            <person name="Sugiyama J."/>
        </authorList>
    </citation>
    <scope>NUCLEOTIDE SEQUENCE [LARGE SCALE GENOMIC DNA]</scope>
    <source>
        <strain evidence="12">CBS 9802 / IAM 14324 / JCM 22182 / KY 12970</strain>
    </source>
</reference>
<organism evidence="11 12">
    <name type="scientific">Mixia osmundae (strain CBS 9802 / IAM 14324 / JCM 22182 / KY 12970)</name>
    <dbReference type="NCBI Taxonomy" id="764103"/>
    <lineage>
        <taxon>Eukaryota</taxon>
        <taxon>Fungi</taxon>
        <taxon>Dikarya</taxon>
        <taxon>Basidiomycota</taxon>
        <taxon>Pucciniomycotina</taxon>
        <taxon>Mixiomycetes</taxon>
        <taxon>Mixiales</taxon>
        <taxon>Mixiaceae</taxon>
        <taxon>Mixia</taxon>
    </lineage>
</organism>
<dbReference type="eggNOG" id="KOG4169">
    <property type="taxonomic scope" value="Eukaryota"/>
</dbReference>
<dbReference type="SUPFAM" id="SSF51735">
    <property type="entry name" value="NAD(P)-binding Rossmann-fold domains"/>
    <property type="match status" value="1"/>
</dbReference>
<dbReference type="Pfam" id="PF00018">
    <property type="entry name" value="SH3_1"/>
    <property type="match status" value="1"/>
</dbReference>
<keyword evidence="2 3" id="KW-0344">Guanine-nucleotide releasing factor</keyword>
<dbReference type="PROSITE" id="PS50020">
    <property type="entry name" value="WW_DOMAIN_2"/>
    <property type="match status" value="1"/>
</dbReference>
<keyword evidence="1 4" id="KW-0728">SH3 domain</keyword>
<comment type="caution">
    <text evidence="11">The sequence shown here is derived from an EMBL/GenBank/DDBJ whole genome shotgun (WGS) entry which is preliminary data.</text>
</comment>
<feature type="region of interest" description="Disordered" evidence="6">
    <location>
        <begin position="422"/>
        <end position="448"/>
    </location>
</feature>
<dbReference type="InterPro" id="IPR036028">
    <property type="entry name" value="SH3-like_dom_sf"/>
</dbReference>
<dbReference type="InterPro" id="IPR000651">
    <property type="entry name" value="Ras-like_Gua-exchang_fac_N"/>
</dbReference>
<evidence type="ECO:0008006" key="13">
    <source>
        <dbReference type="Google" id="ProtNLM"/>
    </source>
</evidence>
<evidence type="ECO:0000313" key="11">
    <source>
        <dbReference type="EMBL" id="GAA97371.1"/>
    </source>
</evidence>
<accession>G7E3G1</accession>
<dbReference type="InParanoid" id="G7E3G1"/>
<dbReference type="InterPro" id="IPR001452">
    <property type="entry name" value="SH3_domain"/>
</dbReference>
<dbReference type="eggNOG" id="KOG2070">
    <property type="taxonomic scope" value="Eukaryota"/>
</dbReference>
<dbReference type="Pfam" id="PF00618">
    <property type="entry name" value="RasGEF_N"/>
    <property type="match status" value="1"/>
</dbReference>
<feature type="region of interest" description="Disordered" evidence="6">
    <location>
        <begin position="299"/>
        <end position="334"/>
    </location>
</feature>
<dbReference type="SMART" id="SM00229">
    <property type="entry name" value="RasGEFN"/>
    <property type="match status" value="1"/>
</dbReference>
<dbReference type="GO" id="GO:0007265">
    <property type="term" value="P:Ras protein signal transduction"/>
    <property type="evidence" value="ECO:0007669"/>
    <property type="project" value="TreeGrafter"/>
</dbReference>
<reference evidence="11 12" key="1">
    <citation type="journal article" date="2011" name="J. Gen. Appl. Microbiol.">
        <title>Draft genome sequencing of the enigmatic basidiomycete Mixia osmundae.</title>
        <authorList>
            <person name="Nishida H."/>
            <person name="Nagatsuka Y."/>
            <person name="Sugiyama J."/>
        </authorList>
    </citation>
    <scope>NUCLEOTIDE SEQUENCE [LARGE SCALE GENOMIC DNA]</scope>
    <source>
        <strain evidence="12">CBS 9802 / IAM 14324 / JCM 22182 / KY 12970</strain>
    </source>
</reference>
<feature type="compositionally biased region" description="Low complexity" evidence="6">
    <location>
        <begin position="429"/>
        <end position="443"/>
    </location>
</feature>
<dbReference type="STRING" id="764103.G7E3G1"/>
<feature type="compositionally biased region" description="Polar residues" evidence="6">
    <location>
        <begin position="684"/>
        <end position="696"/>
    </location>
</feature>
<evidence type="ECO:0000256" key="6">
    <source>
        <dbReference type="SAM" id="MobiDB-lite"/>
    </source>
</evidence>
<evidence type="ECO:0000259" key="10">
    <source>
        <dbReference type="PROSITE" id="PS50212"/>
    </source>
</evidence>
<dbReference type="SMART" id="SM00456">
    <property type="entry name" value="WW"/>
    <property type="match status" value="2"/>
</dbReference>
<protein>
    <recommendedName>
        <fullName evidence="13">Ras GEF</fullName>
    </recommendedName>
</protein>
<dbReference type="Proteomes" id="UP000009131">
    <property type="component" value="Unassembled WGS sequence"/>
</dbReference>
<sequence>MADEYTHFISELSQLGAVILITGGASGIGKDFGLEAARFGAKLAICNTTPKTGTAAAKAMEAAGSPKTLSVSPIDVQDWDQQLRFFKETVAAFGKIDIVVVNAGITEVGDFGDFAGLSALGDPKPPNFKTFQTNTVGALYTTRLALHYLRENSAKDKSIVLVGSMASFFGIPAAPMYTTSKHAMLGMMRSLVYQCKSEGIPLNMVAPWFTDTNIIDIPTRSGLAGLPLCEMADCTAAMVKLATDKTMYGHSLVIDARGIFNIPPESTLVGKSSYYYEFSRRAAFSIQLTEQRARTMSGLGSASAHRGATETIPTDTSGSEVYMDGQTGDPDDDHDEEESFFVRALYDFSGADTASLSFKRGALIEVLTTLESGWWDGVLVEQRERGWFPSNYVSRVTDEEALWAQGLLDRDTQAMESLSLATDRQQNASGQGVPSSVESSVVGDYTPVDARDDAGDDIFAELAQAAFQARTSSSIARQQPSQANSTRPVSVATSAGSGRHTPSSASAWDYWVPQVTQSGQVVYYNTRTGETSLDMPAGADERSEFGDSRRGSVAPGSMDTTLVASTRQQSMTSTVVTKASDTKSLSSNSFVSRYPESALANTAWVARTLQDGSTYFYENLQTGEKRWTPPSAEEASLSVLSPGNAAADDAKTSTAPTSRDTITLDSFRLPTSVGAPAPTLAIDRSSTPSRQAARSQLSHRRLSSVIDLDTLSAPPMGKNAARVAIALRKVSLPRPVTIGLLEQDVRRAISQLVDCAHPNRSRERDRANVDAAETEDRQALASAIVAVVARVSVLLHAAGVLDTATPSNALYAGALNLDYEASTNLIVNELRPFARKITSTLSKLILAVRATWGLMASSNQEDDAFVASFQLAEDEEELQVLRRTRNDATRLRQEIESKLRLDVVVGTRDATSSLGAFVAEFVKLRSATGLQSYRASLPALKLVEPVIFTTAEALLLPGGSIGANWRGHGFAVLPLESASVLALNPLSTLVTGKVTEAKSTVLKCILGLRQSLEALSAGTRPISTSTKGRPATPPNSRARSRSRAITLFPALLEQSQGLMLLISRFLSATEEIDIAACVDIEIDIDNVPGLRESLDASVSAGPSKSKATPDQYKGYNASLKEGKQLLLSLQTSKQSIYDANASLLLSVQSLGIRQSRNRRRQIGLDVGANNISQPAETSPLQSFTAPSPAVEDMDAAFSALLDAEDSIESLSRALSALLKVAELQATMPSDLRQINAAYRRLLVDRASARMQPKSANMAFSLSATREPVQDGLSPEQVSAQTFSHEPATPARTTDAASWAPSMNTKSKLRKMFGDDAPPPEAQRTLGVRPTGPAFLQPDYAPGDLSLASDGQVKGGTLAALVEKLTSHEGVDHHFNTTFLLTYRTFTTSNDLFDMLVQRYMIEMPAGLAAEEAHIWTEQKQKLVRIRVLNILKVWIESNLYDDNESAVLDRVSRFATEAVTDSVAAKQVIRVVERRLQNGVPSLAAPLTSYGPPPPPIISRSIRKLKFLDMDPTELARQLTLYDSRLFSAIRPPECLAKAWPKKVQTDSPNIRAMIDLSNAITRWVGCTILEYQDPKKRVGVVKHFVNIAERCRQLQNFSTVMHIIAGLNSTPIYRLKRTWEIVPQKTVNTLAALNELMKPNKNFGDYRDAVRTIGPPCVPFLGVYLTDWTFIGDGNPDFLREKPDQINFAKRQKAGELIQQVQLHQSTPYNLQEVPSFLKYLEEQFNLADRDEQELYELSMALEPRERDDERVARMLNESGFI</sequence>
<dbReference type="GO" id="GO:0005886">
    <property type="term" value="C:plasma membrane"/>
    <property type="evidence" value="ECO:0007669"/>
    <property type="project" value="TreeGrafter"/>
</dbReference>
<dbReference type="InterPro" id="IPR002347">
    <property type="entry name" value="SDR_fam"/>
</dbReference>
<evidence type="ECO:0000256" key="1">
    <source>
        <dbReference type="ARBA" id="ARBA00022443"/>
    </source>
</evidence>
<gene>
    <name evidence="11" type="primary">Mo04049</name>
    <name evidence="11" type="ORF">E5Q_04049</name>
</gene>
<dbReference type="Gene3D" id="1.10.840.10">
    <property type="entry name" value="Ras guanine-nucleotide exchange factors catalytic domain"/>
    <property type="match status" value="1"/>
</dbReference>
<proteinExistence type="predicted"/>
<dbReference type="EMBL" id="BABT02000119">
    <property type="protein sequence ID" value="GAA97371.1"/>
    <property type="molecule type" value="Genomic_DNA"/>
</dbReference>
<feature type="compositionally biased region" description="Polar residues" evidence="6">
    <location>
        <begin position="1290"/>
        <end position="1300"/>
    </location>
</feature>
<dbReference type="GO" id="GO:0005085">
    <property type="term" value="F:guanyl-nucleotide exchange factor activity"/>
    <property type="evidence" value="ECO:0007669"/>
    <property type="project" value="UniProtKB-KW"/>
</dbReference>
<dbReference type="Gene3D" id="2.20.70.10">
    <property type="match status" value="1"/>
</dbReference>
<feature type="region of interest" description="Disordered" evidence="6">
    <location>
        <begin position="533"/>
        <end position="557"/>
    </location>
</feature>
<evidence type="ECO:0000259" key="7">
    <source>
        <dbReference type="PROSITE" id="PS50002"/>
    </source>
</evidence>
<dbReference type="PANTHER" id="PTHR23113:SF368">
    <property type="entry name" value="CELL DIVISION CONTROL PROTEIN 25"/>
    <property type="match status" value="1"/>
</dbReference>
<evidence type="ECO:0000256" key="4">
    <source>
        <dbReference type="PROSITE-ProRule" id="PRU00192"/>
    </source>
</evidence>
<dbReference type="CDD" id="cd00155">
    <property type="entry name" value="RasGEF"/>
    <property type="match status" value="1"/>
</dbReference>
<dbReference type="SUPFAM" id="SSF50044">
    <property type="entry name" value="SH3-domain"/>
    <property type="match status" value="1"/>
</dbReference>
<dbReference type="Gene3D" id="3.40.50.720">
    <property type="entry name" value="NAD(P)-binding Rossmann-like Domain"/>
    <property type="match status" value="1"/>
</dbReference>
<dbReference type="SUPFAM" id="SSF48366">
    <property type="entry name" value="Ras GEF"/>
    <property type="match status" value="1"/>
</dbReference>
<dbReference type="eggNOG" id="KOG3417">
    <property type="taxonomic scope" value="Eukaryota"/>
</dbReference>
<feature type="domain" description="WW" evidence="9">
    <location>
        <begin position="604"/>
        <end position="632"/>
    </location>
</feature>
<dbReference type="Pfam" id="PF00617">
    <property type="entry name" value="RasGEF"/>
    <property type="match status" value="1"/>
</dbReference>
<keyword evidence="5" id="KW-0175">Coiled coil</keyword>
<dbReference type="Gene3D" id="1.20.870.10">
    <property type="entry name" value="Son of sevenless (SoS) protein Chain: S domain 1"/>
    <property type="match status" value="1"/>
</dbReference>
<dbReference type="CDD" id="cd11883">
    <property type="entry name" value="SH3_Sdc25"/>
    <property type="match status" value="1"/>
</dbReference>
<dbReference type="SMART" id="SM00147">
    <property type="entry name" value="RasGEF"/>
    <property type="match status" value="1"/>
</dbReference>